<evidence type="ECO:0000313" key="1">
    <source>
        <dbReference type="EMBL" id="GKT33837.1"/>
    </source>
</evidence>
<organism evidence="1 2">
    <name type="scientific">Aduncisulcus paluster</name>
    <dbReference type="NCBI Taxonomy" id="2918883"/>
    <lineage>
        <taxon>Eukaryota</taxon>
        <taxon>Metamonada</taxon>
        <taxon>Carpediemonas-like organisms</taxon>
        <taxon>Aduncisulcus</taxon>
    </lineage>
</organism>
<name>A0ABQ5KMV4_9EUKA</name>
<keyword evidence="2" id="KW-1185">Reference proteome</keyword>
<reference evidence="1" key="1">
    <citation type="submission" date="2022-03" db="EMBL/GenBank/DDBJ databases">
        <title>Draft genome sequence of Aduncisulcus paluster, a free-living microaerophilic Fornicata.</title>
        <authorList>
            <person name="Yuyama I."/>
            <person name="Kume K."/>
            <person name="Tamura T."/>
            <person name="Inagaki Y."/>
            <person name="Hashimoto T."/>
        </authorList>
    </citation>
    <scope>NUCLEOTIDE SEQUENCE</scope>
    <source>
        <strain evidence="1">NY0171</strain>
    </source>
</reference>
<dbReference type="InterPro" id="IPR023214">
    <property type="entry name" value="HAD_sf"/>
</dbReference>
<dbReference type="Proteomes" id="UP001057375">
    <property type="component" value="Unassembled WGS sequence"/>
</dbReference>
<sequence>DLGNVLLRFRPDRLIIDMYKDEKIRDAIMEAVFRAPEWQMLDRGTIDIEDATVAFVNRSPRHEKEIRAVMEVWTKALTPIDPHVRLLEDLKRKGMHCYILSNFHKEAFEEQQALHSFFSSFDGGVVSAYVQLLKPERDIGQDPGHTWDSGERRH</sequence>
<proteinExistence type="predicted"/>
<protein>
    <submittedName>
        <fullName evidence="1">HAD family phosphatase</fullName>
    </submittedName>
</protein>
<dbReference type="SUPFAM" id="SSF56784">
    <property type="entry name" value="HAD-like"/>
    <property type="match status" value="1"/>
</dbReference>
<feature type="non-terminal residue" evidence="1">
    <location>
        <position position="1"/>
    </location>
</feature>
<accession>A0ABQ5KMV4</accession>
<evidence type="ECO:0000313" key="2">
    <source>
        <dbReference type="Proteomes" id="UP001057375"/>
    </source>
</evidence>
<gene>
    <name evidence="1" type="ORF">ADUPG1_002661</name>
</gene>
<dbReference type="EMBL" id="BQXS01003205">
    <property type="protein sequence ID" value="GKT33837.1"/>
    <property type="molecule type" value="Genomic_DNA"/>
</dbReference>
<comment type="caution">
    <text evidence="1">The sequence shown here is derived from an EMBL/GenBank/DDBJ whole genome shotgun (WGS) entry which is preliminary data.</text>
</comment>
<dbReference type="InterPro" id="IPR036412">
    <property type="entry name" value="HAD-like_sf"/>
</dbReference>
<dbReference type="Gene3D" id="3.40.50.1000">
    <property type="entry name" value="HAD superfamily/HAD-like"/>
    <property type="match status" value="1"/>
</dbReference>